<feature type="signal peptide" evidence="2">
    <location>
        <begin position="1"/>
        <end position="21"/>
    </location>
</feature>
<name>A0AAN1WLQ8_9GAMM</name>
<dbReference type="RefSeq" id="WP_236985190.1">
    <property type="nucleotide sequence ID" value="NZ_AP023086.1"/>
</dbReference>
<dbReference type="Proteomes" id="UP001320119">
    <property type="component" value="Chromosome"/>
</dbReference>
<evidence type="ECO:0000313" key="3">
    <source>
        <dbReference type="EMBL" id="BCD99890.1"/>
    </source>
</evidence>
<accession>A0AAN1WLQ8</accession>
<evidence type="ECO:0000256" key="2">
    <source>
        <dbReference type="SAM" id="SignalP"/>
    </source>
</evidence>
<feature type="chain" id="PRO_5042841284" description="F plasmid transfer operon protein TraF" evidence="2">
    <location>
        <begin position="22"/>
        <end position="496"/>
    </location>
</feature>
<organism evidence="3 4">
    <name type="scientific">Marinagarivorans cellulosilyticus</name>
    <dbReference type="NCBI Taxonomy" id="2721545"/>
    <lineage>
        <taxon>Bacteria</taxon>
        <taxon>Pseudomonadati</taxon>
        <taxon>Pseudomonadota</taxon>
        <taxon>Gammaproteobacteria</taxon>
        <taxon>Cellvibrionales</taxon>
        <taxon>Cellvibrionaceae</taxon>
        <taxon>Marinagarivorans</taxon>
    </lineage>
</organism>
<dbReference type="EMBL" id="AP023086">
    <property type="protein sequence ID" value="BCD99890.1"/>
    <property type="molecule type" value="Genomic_DNA"/>
</dbReference>
<evidence type="ECO:0008006" key="5">
    <source>
        <dbReference type="Google" id="ProtNLM"/>
    </source>
</evidence>
<feature type="region of interest" description="Disordered" evidence="1">
    <location>
        <begin position="95"/>
        <end position="131"/>
    </location>
</feature>
<reference evidence="3 4" key="1">
    <citation type="journal article" date="2022" name="IScience">
        <title>An ultrasensitive nanofiber-based assay for enzymatic hydrolysis and deep-sea microbial degradation of cellulose.</title>
        <authorList>
            <person name="Tsudome M."/>
            <person name="Tachioka M."/>
            <person name="Miyazaki M."/>
            <person name="Uchimura K."/>
            <person name="Tsuda M."/>
            <person name="Takaki Y."/>
            <person name="Deguchi S."/>
        </authorList>
    </citation>
    <scope>NUCLEOTIDE SEQUENCE [LARGE SCALE GENOMIC DNA]</scope>
    <source>
        <strain evidence="3 4">GE09</strain>
    </source>
</reference>
<protein>
    <recommendedName>
        <fullName evidence="5">F plasmid transfer operon protein TraF</fullName>
    </recommendedName>
</protein>
<keyword evidence="4" id="KW-1185">Reference proteome</keyword>
<keyword evidence="2" id="KW-0732">Signal</keyword>
<evidence type="ECO:0000256" key="1">
    <source>
        <dbReference type="SAM" id="MobiDB-lite"/>
    </source>
</evidence>
<dbReference type="AlphaFoldDB" id="A0AAN1WLQ8"/>
<dbReference type="InterPro" id="IPR032811">
    <property type="entry name" value="Put_conjugal_transfer"/>
</dbReference>
<evidence type="ECO:0000313" key="4">
    <source>
        <dbReference type="Proteomes" id="UP001320119"/>
    </source>
</evidence>
<feature type="compositionally biased region" description="Pro residues" evidence="1">
    <location>
        <begin position="107"/>
        <end position="122"/>
    </location>
</feature>
<sequence length="496" mass="53906">MKKSGVILLSFLSLTSLNSTAAPIEATGPSLTLGKTSLPGTQVHALHNPASGAYMRATYTGKRRFLGGASLSAGVEYGDIDDLFALIDDLAKRIDKDEPSSGGPSEPIEPPTEPPTEPPNPGGPIGWLPPDFDINDPDVQAAIERLKSELSVGAALVAFVGVEGYSRINSSLDFPLLINQDIWGGSLALRLSAHLQGGAIGIADPFDFDEDQALAALEEIKLLTPDSPETTFDLSAGLSLTVNPAEQKLDVTWDNDSTLLTKGSRTYELAASYSRALAPSEKGQWYVGVTPRLLRIGMSNVARRIGDLSDTEAFFNDIANRKLEYSYGLTADVGALWVGQHYRAGVTVKNLYPSKFEYPNLQYGKIDRPQVLDQLERSRDYQLDTQARLEGSWFNTGQQWQVNGTLDTNAAQDAMGDLNQWLSLSVQYKPSISWLPAIRAGHHRNLKGTRLNYGAVGATLFKYFDLDLGFTLDSVSIQSNDLPRGFNLNLGFTYGI</sequence>
<proteinExistence type="predicted"/>
<gene>
    <name evidence="3" type="ORF">MARGE09_P4092</name>
</gene>
<dbReference type="Pfam" id="PF13729">
    <property type="entry name" value="TraF_2"/>
    <property type="match status" value="1"/>
</dbReference>
<dbReference type="KEGG" id="marq:MARGE09_P4092"/>